<sequence length="282" mass="30677">MLRQAALLAPRDCNDMPFVERDGYRLYYETHGQGFPLVLIRGLGSNLEHWYEQVPVFSRDYRVIVFNNRGIGTSGAPALPWSIRDMAEDAAAVIQAVAGARAHVMGISMGGMIAQELALGWPELVASLVPTATHCGGAHKVLPTAETMELFDKLVYGKTFQEQLEGRKALFSQTTLDEHPDILEHYAQVAAAYACPPEVMQGQWQAIANFDTYERLPNITAPTLVLAGADDRLVPQGNAEILAQRIPGAQLAVIPQAGHQLVIEQPQAVNAAVLKFLATVPA</sequence>
<accession>A0AAU9ESX8</accession>
<dbReference type="PANTHER" id="PTHR43433:SF5">
    <property type="entry name" value="AB HYDROLASE-1 DOMAIN-CONTAINING PROTEIN"/>
    <property type="match status" value="1"/>
</dbReference>
<dbReference type="AlphaFoldDB" id="A0AAU9ESX8"/>
<dbReference type="PRINTS" id="PR00111">
    <property type="entry name" value="ABHYDROLASE"/>
</dbReference>
<name>A0AAU9ESX8_9BACT</name>
<organism evidence="2 3">
    <name type="scientific">Desulfoferula mesophila</name>
    <dbReference type="NCBI Taxonomy" id="3058419"/>
    <lineage>
        <taxon>Bacteria</taxon>
        <taxon>Pseudomonadati</taxon>
        <taxon>Thermodesulfobacteriota</taxon>
        <taxon>Desulfarculia</taxon>
        <taxon>Desulfarculales</taxon>
        <taxon>Desulfarculaceae</taxon>
        <taxon>Desulfoferula</taxon>
    </lineage>
</organism>
<dbReference type="InterPro" id="IPR050471">
    <property type="entry name" value="AB_hydrolase"/>
</dbReference>
<evidence type="ECO:0000313" key="2">
    <source>
        <dbReference type="EMBL" id="BEQ12943.1"/>
    </source>
</evidence>
<evidence type="ECO:0000313" key="3">
    <source>
        <dbReference type="Proteomes" id="UP001366166"/>
    </source>
</evidence>
<proteinExistence type="predicted"/>
<dbReference type="InterPro" id="IPR000073">
    <property type="entry name" value="AB_hydrolase_1"/>
</dbReference>
<dbReference type="InterPro" id="IPR029058">
    <property type="entry name" value="AB_hydrolase_fold"/>
</dbReference>
<protein>
    <submittedName>
        <fullName evidence="2">Alpha/beta hydrolase fold protein</fullName>
    </submittedName>
</protein>
<dbReference type="PANTHER" id="PTHR43433">
    <property type="entry name" value="HYDROLASE, ALPHA/BETA FOLD FAMILY PROTEIN"/>
    <property type="match status" value="1"/>
</dbReference>
<dbReference type="GO" id="GO:0016787">
    <property type="term" value="F:hydrolase activity"/>
    <property type="evidence" value="ECO:0007669"/>
    <property type="project" value="UniProtKB-KW"/>
</dbReference>
<dbReference type="EMBL" id="AP028679">
    <property type="protein sequence ID" value="BEQ12943.1"/>
    <property type="molecule type" value="Genomic_DNA"/>
</dbReference>
<dbReference type="Pfam" id="PF00561">
    <property type="entry name" value="Abhydrolase_1"/>
    <property type="match status" value="1"/>
</dbReference>
<gene>
    <name evidence="2" type="ORF">FAK_00090</name>
</gene>
<evidence type="ECO:0000259" key="1">
    <source>
        <dbReference type="Pfam" id="PF00561"/>
    </source>
</evidence>
<dbReference type="SUPFAM" id="SSF53474">
    <property type="entry name" value="alpha/beta-Hydrolases"/>
    <property type="match status" value="1"/>
</dbReference>
<dbReference type="KEGG" id="dmp:FAK_00090"/>
<reference evidence="3" key="1">
    <citation type="journal article" date="2023" name="Arch. Microbiol.">
        <title>Desulfoferula mesophilus gen. nov. sp. nov., a mesophilic sulfate-reducing bacterium isolated from a brackish lake sediment.</title>
        <authorList>
            <person name="Watanabe T."/>
            <person name="Yabe T."/>
            <person name="Tsuji J.M."/>
            <person name="Fukui M."/>
        </authorList>
    </citation>
    <scope>NUCLEOTIDE SEQUENCE [LARGE SCALE GENOMIC DNA]</scope>
    <source>
        <strain evidence="3">12FAK</strain>
    </source>
</reference>
<keyword evidence="3" id="KW-1185">Reference proteome</keyword>
<dbReference type="Gene3D" id="3.40.50.1820">
    <property type="entry name" value="alpha/beta hydrolase"/>
    <property type="match status" value="1"/>
</dbReference>
<feature type="domain" description="AB hydrolase-1" evidence="1">
    <location>
        <begin position="36"/>
        <end position="265"/>
    </location>
</feature>
<dbReference type="Proteomes" id="UP001366166">
    <property type="component" value="Chromosome"/>
</dbReference>
<keyword evidence="2" id="KW-0378">Hydrolase</keyword>